<dbReference type="Gene3D" id="3.10.290.30">
    <property type="entry name" value="MM3350-like"/>
    <property type="match status" value="1"/>
</dbReference>
<feature type="region of interest" description="Disordered" evidence="1">
    <location>
        <begin position="1"/>
        <end position="43"/>
    </location>
</feature>
<dbReference type="Proteomes" id="UP000054538">
    <property type="component" value="Unassembled WGS sequence"/>
</dbReference>
<evidence type="ECO:0000313" key="3">
    <source>
        <dbReference type="Proteomes" id="UP000054538"/>
    </source>
</evidence>
<dbReference type="AlphaFoldDB" id="A0A0D0E0V4"/>
<evidence type="ECO:0000256" key="1">
    <source>
        <dbReference type="SAM" id="MobiDB-lite"/>
    </source>
</evidence>
<dbReference type="InParanoid" id="A0A0D0E0V4"/>
<feature type="compositionally biased region" description="Basic residues" evidence="1">
    <location>
        <begin position="1"/>
        <end position="12"/>
    </location>
</feature>
<accession>A0A0D0E0V4</accession>
<proteinExistence type="predicted"/>
<gene>
    <name evidence="2" type="ORF">PAXRUDRAFT_828789</name>
</gene>
<dbReference type="EMBL" id="KN825171">
    <property type="protein sequence ID" value="KIK93604.1"/>
    <property type="molecule type" value="Genomic_DNA"/>
</dbReference>
<dbReference type="OrthoDB" id="2667970at2759"/>
<dbReference type="InterPro" id="IPR024047">
    <property type="entry name" value="MM3350-like_sf"/>
</dbReference>
<name>A0A0D0E0V4_9AGAM</name>
<sequence length="343" mass="39193">MTLLRKSRKTRAAFKAEHSVFPTPSPSVSESDSDSDTESNPCLTLPTGASEYIRLRFQLQGYNIHRVAHVPSKYSFANLHMLILYMFGWSRYDAYKAHVLSRSALADDWYEPGMDCAPCPAYHCDEWEREGEVMPTLWTRYAYDEIRRIAPQLTRVNSDFSRVPVMDDRESTLADIWAPEIVHNVSRGRHINSNIGIRYTCNRWTVFITCQMGDVFHYPPVVTSNNLPVVIVVQGVPPKTAQEESAYSASECPGECKPVSPRLFDPADFEAYCASVIEKCQLEIACVSRTYYEEDEWGFGARHGLQEEADGKDYDMDIDEEIWNLIAPDKEIRTQPSLLHSRL</sequence>
<organism evidence="2 3">
    <name type="scientific">Paxillus rubicundulus Ve08.2h10</name>
    <dbReference type="NCBI Taxonomy" id="930991"/>
    <lineage>
        <taxon>Eukaryota</taxon>
        <taxon>Fungi</taxon>
        <taxon>Dikarya</taxon>
        <taxon>Basidiomycota</taxon>
        <taxon>Agaricomycotina</taxon>
        <taxon>Agaricomycetes</taxon>
        <taxon>Agaricomycetidae</taxon>
        <taxon>Boletales</taxon>
        <taxon>Paxilineae</taxon>
        <taxon>Paxillaceae</taxon>
        <taxon>Paxillus</taxon>
    </lineage>
</organism>
<keyword evidence="3" id="KW-1185">Reference proteome</keyword>
<reference evidence="3" key="2">
    <citation type="submission" date="2015-01" db="EMBL/GenBank/DDBJ databases">
        <title>Evolutionary Origins and Diversification of the Mycorrhizal Mutualists.</title>
        <authorList>
            <consortium name="DOE Joint Genome Institute"/>
            <consortium name="Mycorrhizal Genomics Consortium"/>
            <person name="Kohler A."/>
            <person name="Kuo A."/>
            <person name="Nagy L.G."/>
            <person name="Floudas D."/>
            <person name="Copeland A."/>
            <person name="Barry K.W."/>
            <person name="Cichocki N."/>
            <person name="Veneault-Fourrey C."/>
            <person name="LaButti K."/>
            <person name="Lindquist E.A."/>
            <person name="Lipzen A."/>
            <person name="Lundell T."/>
            <person name="Morin E."/>
            <person name="Murat C."/>
            <person name="Riley R."/>
            <person name="Ohm R."/>
            <person name="Sun H."/>
            <person name="Tunlid A."/>
            <person name="Henrissat B."/>
            <person name="Grigoriev I.V."/>
            <person name="Hibbett D.S."/>
            <person name="Martin F."/>
        </authorList>
    </citation>
    <scope>NUCLEOTIDE SEQUENCE [LARGE SCALE GENOMIC DNA]</scope>
    <source>
        <strain evidence="3">Ve08.2h10</strain>
    </source>
</reference>
<protein>
    <submittedName>
        <fullName evidence="2">Uncharacterized protein</fullName>
    </submittedName>
</protein>
<dbReference type="HOGENOM" id="CLU_809178_0_0_1"/>
<evidence type="ECO:0000313" key="2">
    <source>
        <dbReference type="EMBL" id="KIK93604.1"/>
    </source>
</evidence>
<reference evidence="2 3" key="1">
    <citation type="submission" date="2014-04" db="EMBL/GenBank/DDBJ databases">
        <authorList>
            <consortium name="DOE Joint Genome Institute"/>
            <person name="Kuo A."/>
            <person name="Kohler A."/>
            <person name="Jargeat P."/>
            <person name="Nagy L.G."/>
            <person name="Floudas D."/>
            <person name="Copeland A."/>
            <person name="Barry K.W."/>
            <person name="Cichocki N."/>
            <person name="Veneault-Fourrey C."/>
            <person name="LaButti K."/>
            <person name="Lindquist E.A."/>
            <person name="Lipzen A."/>
            <person name="Lundell T."/>
            <person name="Morin E."/>
            <person name="Murat C."/>
            <person name="Sun H."/>
            <person name="Tunlid A."/>
            <person name="Henrissat B."/>
            <person name="Grigoriev I.V."/>
            <person name="Hibbett D.S."/>
            <person name="Martin F."/>
            <person name="Nordberg H.P."/>
            <person name="Cantor M.N."/>
            <person name="Hua S.X."/>
        </authorList>
    </citation>
    <scope>NUCLEOTIDE SEQUENCE [LARGE SCALE GENOMIC DNA]</scope>
    <source>
        <strain evidence="2 3">Ve08.2h10</strain>
    </source>
</reference>